<feature type="region of interest" description="Disordered" evidence="1">
    <location>
        <begin position="318"/>
        <end position="360"/>
    </location>
</feature>
<name>A0A922HNA4_DERFA</name>
<feature type="region of interest" description="Disordered" evidence="1">
    <location>
        <begin position="78"/>
        <end position="118"/>
    </location>
</feature>
<proteinExistence type="predicted"/>
<protein>
    <submittedName>
        <fullName evidence="2">Uncharacterized protein</fullName>
    </submittedName>
</protein>
<feature type="region of interest" description="Disordered" evidence="1">
    <location>
        <begin position="137"/>
        <end position="177"/>
    </location>
</feature>
<reference evidence="2" key="1">
    <citation type="submission" date="2013-05" db="EMBL/GenBank/DDBJ databases">
        <authorList>
            <person name="Yim A.K.Y."/>
            <person name="Chan T.F."/>
            <person name="Ji K.M."/>
            <person name="Liu X.Y."/>
            <person name="Zhou J.W."/>
            <person name="Li R.Q."/>
            <person name="Yang K.Y."/>
            <person name="Li J."/>
            <person name="Li M."/>
            <person name="Law P.T.W."/>
            <person name="Wu Y.L."/>
            <person name="Cai Z.L."/>
            <person name="Qin H."/>
            <person name="Bao Y."/>
            <person name="Leung R.K.K."/>
            <person name="Ng P.K.S."/>
            <person name="Zou J."/>
            <person name="Zhong X.J."/>
            <person name="Ran P.X."/>
            <person name="Zhong N.S."/>
            <person name="Liu Z.G."/>
            <person name="Tsui S.K.W."/>
        </authorList>
    </citation>
    <scope>NUCLEOTIDE SEQUENCE</scope>
    <source>
        <strain evidence="2">Derf</strain>
        <tissue evidence="2">Whole organism</tissue>
    </source>
</reference>
<feature type="compositionally biased region" description="Low complexity" evidence="1">
    <location>
        <begin position="95"/>
        <end position="114"/>
    </location>
</feature>
<dbReference type="EMBL" id="ASGP02000007">
    <property type="protein sequence ID" value="KAH9497994.1"/>
    <property type="molecule type" value="Genomic_DNA"/>
</dbReference>
<organism evidence="2 3">
    <name type="scientific">Dermatophagoides farinae</name>
    <name type="common">American house dust mite</name>
    <dbReference type="NCBI Taxonomy" id="6954"/>
    <lineage>
        <taxon>Eukaryota</taxon>
        <taxon>Metazoa</taxon>
        <taxon>Ecdysozoa</taxon>
        <taxon>Arthropoda</taxon>
        <taxon>Chelicerata</taxon>
        <taxon>Arachnida</taxon>
        <taxon>Acari</taxon>
        <taxon>Acariformes</taxon>
        <taxon>Sarcoptiformes</taxon>
        <taxon>Astigmata</taxon>
        <taxon>Psoroptidia</taxon>
        <taxon>Analgoidea</taxon>
        <taxon>Pyroglyphidae</taxon>
        <taxon>Dermatophagoidinae</taxon>
        <taxon>Dermatophagoides</taxon>
    </lineage>
</organism>
<evidence type="ECO:0000313" key="3">
    <source>
        <dbReference type="Proteomes" id="UP000790347"/>
    </source>
</evidence>
<feature type="compositionally biased region" description="Low complexity" evidence="1">
    <location>
        <begin position="137"/>
        <end position="152"/>
    </location>
</feature>
<sequence>MATMTVSNHHHQIPSSTLANIDDDDDDDESPSSLPSSFVQQQPQQPQQHQQQQQQQQNSSSSSSISSLFERVTNFRRSLIKSNQHRKKDKSRPPSASFSLFKCSPSSSTSMTTTSDHHHRRILMNGVITEKILNGHNVVDNNNDNTPTPTFNDNDDDDNGDGDGHHNGSTTKTSTSTSAMVIHVDEEDAIYGFTAMNLNNPTRPRQLLSKQAITASSSSMLKSKICPENPPSSIKQSMMNNEFQSSSSCVSLYETIAEYCEPPSISVAPSPQSMEKQQQRKYSSTKTNLCMTNTKFQPNSSNSNCWKNKRRSSVSVLLFGNNNNTNGEQQQQQQLINSESQKQKLSPTHVTHYDSYSQPCHRSSDDILMMSSSKSNQNTTSRIYENVQNTRNQFNYHKHNNHHHHHHHIFPDPTRKLTKDSGYESSSSTLVSVARGPTANNNYQHHSSMLNMITSSSGYGILQRSNDNRNQTIIIDHSKSDSIDSNLSHKSFDSPTNYSLSHSINGHHSLSSLPSPSSCSPETPERGERIVQPQEAMEIPESPPPTPPIRYSSLPENYPITEKISPTEFKSINYCDQQSEFNYSTEMRINSESSNNDDVHWSYNLYPKMRRKKQQQQLQLEENPYDNQIELSLPPTQLPRSQKNQYSPPSSVAYGGYPSSQQIPPPSATQIVRSHRVQQVIRQETKQYSDDSGSQTFSLVKNSQPPALPPKSSTNTSPKNIKEIQKRAVYEFYLRQKEKKKNRNGQQAVAAGENQNLHSSSPQILKQTTATTYVNDQENQDDDNIIEFKEIKAKIDEINNSNDSQQLQQQQQPEYHHSSINDFPLPPPPSLDMAILSSSSNGQHDIDDGDDNNNGNDNNKKLLSSMYSLFKRLGLDLKLFWPSLDFKQLIPMLILVFNRNETDIDGDEGTMIITMKNNANKTMMIDYEDDDEEEEELLHIDQIRRYKNGLLSRMNLLQMESNRIAKDLSIFERKIGQFIHQKLNELDSNLSHKMEILCVDMIRIIRLIFSIQQQIKNVDFDVNDKQQQQQDDDDDEMKKNERLLQLNGQLNRAHNLSVAIQQRCNMFINRILQRSFDKKNNNNNHHQWSSEQLFKKITMMMTINDNNVHHDDDIVLQQDNDDDRIIKNWLENQDHHQSLQPQTNNMVVDDDDCSNDKKIFIWSLSQLTRSYLKHLELLNVQQQIIDALIIYYQQQQHA</sequence>
<gene>
    <name evidence="2" type="ORF">DERF_013924</name>
</gene>
<feature type="compositionally biased region" description="Acidic residues" evidence="1">
    <location>
        <begin position="21"/>
        <end position="30"/>
    </location>
</feature>
<evidence type="ECO:0000256" key="1">
    <source>
        <dbReference type="SAM" id="MobiDB-lite"/>
    </source>
</evidence>
<feature type="compositionally biased region" description="Polar residues" evidence="1">
    <location>
        <begin position="486"/>
        <end position="508"/>
    </location>
</feature>
<feature type="compositionally biased region" description="Low complexity" evidence="1">
    <location>
        <begin position="31"/>
        <end position="66"/>
    </location>
</feature>
<feature type="compositionally biased region" description="Low complexity" evidence="1">
    <location>
        <begin position="320"/>
        <end position="340"/>
    </location>
</feature>
<feature type="region of interest" description="Disordered" evidence="1">
    <location>
        <begin position="401"/>
        <end position="423"/>
    </location>
</feature>
<accession>A0A922HNA4</accession>
<feature type="region of interest" description="Disordered" evidence="1">
    <location>
        <begin position="738"/>
        <end position="763"/>
    </location>
</feature>
<feature type="compositionally biased region" description="Polar residues" evidence="1">
    <location>
        <begin position="344"/>
        <end position="360"/>
    </location>
</feature>
<feature type="region of interest" description="Disordered" evidence="1">
    <location>
        <begin position="802"/>
        <end position="858"/>
    </location>
</feature>
<evidence type="ECO:0000313" key="2">
    <source>
        <dbReference type="EMBL" id="KAH9497994.1"/>
    </source>
</evidence>
<feature type="compositionally biased region" description="Polar residues" evidence="1">
    <location>
        <begin position="753"/>
        <end position="763"/>
    </location>
</feature>
<feature type="compositionally biased region" description="Polar residues" evidence="1">
    <location>
        <begin position="658"/>
        <end position="672"/>
    </location>
</feature>
<feature type="compositionally biased region" description="Low complexity" evidence="1">
    <location>
        <begin position="509"/>
        <end position="521"/>
    </location>
</feature>
<feature type="compositionally biased region" description="Polar residues" evidence="1">
    <location>
        <begin position="1"/>
        <end position="19"/>
    </location>
</feature>
<feature type="compositionally biased region" description="Basic and acidic residues" evidence="1">
    <location>
        <begin position="409"/>
        <end position="422"/>
    </location>
</feature>
<dbReference type="Proteomes" id="UP000790347">
    <property type="component" value="Unassembled WGS sequence"/>
</dbReference>
<feature type="compositionally biased region" description="Polar residues" evidence="1">
    <location>
        <begin position="690"/>
        <end position="719"/>
    </location>
</feature>
<reference evidence="2" key="2">
    <citation type="journal article" date="2022" name="Res Sq">
        <title>Comparative Genomics Reveals Insights into the Divergent Evolution of Astigmatic Mites and Household Pest Adaptations.</title>
        <authorList>
            <person name="Xiong Q."/>
            <person name="Wan A.T.-Y."/>
            <person name="Liu X.-Y."/>
            <person name="Fung C.S.-H."/>
            <person name="Xiao X."/>
            <person name="Malainual N."/>
            <person name="Hou J."/>
            <person name="Wang L."/>
            <person name="Wang M."/>
            <person name="Yang K."/>
            <person name="Cui Y."/>
            <person name="Leung E."/>
            <person name="Nong W."/>
            <person name="Shin S.-K."/>
            <person name="Au S."/>
            <person name="Jeong K.Y."/>
            <person name="Chew F.T."/>
            <person name="Hui J."/>
            <person name="Leung T.F."/>
            <person name="Tungtrongchitr A."/>
            <person name="Zhong N."/>
            <person name="Liu Z."/>
            <person name="Tsui S."/>
        </authorList>
    </citation>
    <scope>NUCLEOTIDE SEQUENCE</scope>
    <source>
        <strain evidence="2">Derf</strain>
        <tissue evidence="2">Whole organism</tissue>
    </source>
</reference>
<feature type="compositionally biased region" description="Low complexity" evidence="1">
    <location>
        <begin position="167"/>
        <end position="177"/>
    </location>
</feature>
<feature type="compositionally biased region" description="Polar residues" evidence="1">
    <location>
        <begin position="629"/>
        <end position="650"/>
    </location>
</feature>
<feature type="region of interest" description="Disordered" evidence="1">
    <location>
        <begin position="629"/>
        <end position="722"/>
    </location>
</feature>
<keyword evidence="3" id="KW-1185">Reference proteome</keyword>
<comment type="caution">
    <text evidence="2">The sequence shown here is derived from an EMBL/GenBank/DDBJ whole genome shotgun (WGS) entry which is preliminary data.</text>
</comment>
<feature type="region of interest" description="Disordered" evidence="1">
    <location>
        <begin position="1"/>
        <end position="66"/>
    </location>
</feature>
<feature type="region of interest" description="Disordered" evidence="1">
    <location>
        <begin position="481"/>
        <end position="555"/>
    </location>
</feature>
<dbReference type="AlphaFoldDB" id="A0A922HNA4"/>